<sequence length="105" mass="11862">MLYKPTIKALRRLLDTNGRIGATPQQLVVLAREWELRFRAQMGQHGMKVDTFNVFCDQLETIFNAIFEVVGDTPTPELEDLLLEKISVDFEALDAFYTPGSIGDA</sequence>
<gene>
    <name evidence="1" type="ORF">NLJ89_g10836</name>
</gene>
<evidence type="ECO:0000313" key="1">
    <source>
        <dbReference type="EMBL" id="KAJ3494307.1"/>
    </source>
</evidence>
<dbReference type="AlphaFoldDB" id="A0A9W8JQH6"/>
<dbReference type="EMBL" id="JANKHO010002147">
    <property type="protein sequence ID" value="KAJ3494307.1"/>
    <property type="molecule type" value="Genomic_DNA"/>
</dbReference>
<reference evidence="1" key="1">
    <citation type="submission" date="2022-07" db="EMBL/GenBank/DDBJ databases">
        <title>Genome Sequence of Agrocybe chaxingu.</title>
        <authorList>
            <person name="Buettner E."/>
        </authorList>
    </citation>
    <scope>NUCLEOTIDE SEQUENCE</scope>
    <source>
        <strain evidence="1">MP-N11</strain>
    </source>
</reference>
<protein>
    <submittedName>
        <fullName evidence="1">Uncharacterized protein</fullName>
    </submittedName>
</protein>
<name>A0A9W8JQH6_9AGAR</name>
<organism evidence="1 2">
    <name type="scientific">Agrocybe chaxingu</name>
    <dbReference type="NCBI Taxonomy" id="84603"/>
    <lineage>
        <taxon>Eukaryota</taxon>
        <taxon>Fungi</taxon>
        <taxon>Dikarya</taxon>
        <taxon>Basidiomycota</taxon>
        <taxon>Agaricomycotina</taxon>
        <taxon>Agaricomycetes</taxon>
        <taxon>Agaricomycetidae</taxon>
        <taxon>Agaricales</taxon>
        <taxon>Agaricineae</taxon>
        <taxon>Strophariaceae</taxon>
        <taxon>Agrocybe</taxon>
    </lineage>
</organism>
<evidence type="ECO:0000313" key="2">
    <source>
        <dbReference type="Proteomes" id="UP001148786"/>
    </source>
</evidence>
<proteinExistence type="predicted"/>
<dbReference type="Proteomes" id="UP001148786">
    <property type="component" value="Unassembled WGS sequence"/>
</dbReference>
<accession>A0A9W8JQH6</accession>
<comment type="caution">
    <text evidence="1">The sequence shown here is derived from an EMBL/GenBank/DDBJ whole genome shotgun (WGS) entry which is preliminary data.</text>
</comment>
<keyword evidence="2" id="KW-1185">Reference proteome</keyword>